<proteinExistence type="predicted"/>
<dbReference type="PANTHER" id="PTHR28037">
    <property type="entry name" value="ALCOHOL O-ACETYLTRANSFERASE 1-RELATED"/>
    <property type="match status" value="1"/>
</dbReference>
<dbReference type="eggNOG" id="COG1020">
    <property type="taxonomic scope" value="Bacteria"/>
</dbReference>
<protein>
    <submittedName>
        <fullName evidence="1">Condensation domain protein</fullName>
    </submittedName>
</protein>
<dbReference type="Gene3D" id="3.30.559.10">
    <property type="entry name" value="Chloramphenicol acetyltransferase-like domain"/>
    <property type="match status" value="1"/>
</dbReference>
<evidence type="ECO:0000313" key="1">
    <source>
        <dbReference type="EMBL" id="ABI91786.1"/>
    </source>
</evidence>
<dbReference type="Gene3D" id="3.30.559.30">
    <property type="entry name" value="Nonribosomal peptide synthetase, condensation domain"/>
    <property type="match status" value="1"/>
</dbReference>
<evidence type="ECO:0000313" key="2">
    <source>
        <dbReference type="Proteomes" id="UP000000662"/>
    </source>
</evidence>
<dbReference type="InterPro" id="IPR052058">
    <property type="entry name" value="Alcohol_O-acetyltransferase"/>
</dbReference>
<dbReference type="PATRIC" id="fig|339670.21.peg.6109"/>
<dbReference type="InterPro" id="IPR023213">
    <property type="entry name" value="CAT-like_dom_sf"/>
</dbReference>
<dbReference type="KEGG" id="bam:Bamb_6242"/>
<gene>
    <name evidence="1" type="ordered locus">Bamb_6242</name>
</gene>
<sequence length="406" mass="44503">MVRPLSAVEHAFWLANLSANNHIVYAAELEGTATPREWRDAFDTLQRRHPVLRVRIPATAGGWPYLEFVHGRPIPVRHAVDAIWDSAGIAYEWLNETLAHELQQPVDSGTAPLMRAVIASDRGRSVVIVAVSHVLYDGISVARCIGDLVRVLNGEQLDVLPFPRSMNHVLGVPDAVAPREAVSLEGVSYPQESPPAVHCMKLPRQLSGELRQRARDEQTTVHGALCSAFAMAGRSSIQRWRGKPIDLRCPVDVRRLWGGDSEFGFFATGGKATLPPVAHSSLWDLARETLRLLDPTGAREGAKEQVRQFTVHLTEGMDAQGVMRLADDRGMPDLVVTNIGVVHDTRPVGRFGLRGLWGPLVRARRPKGLAIAVASVDDCIHLAMMSAAPFPSFLENARALLVQACE</sequence>
<accession>Q0B237</accession>
<reference evidence="1" key="1">
    <citation type="submission" date="2006-08" db="EMBL/GenBank/DDBJ databases">
        <title>Complete sequence of Chromosome 3 of Burkholderia cepacia AMMD.</title>
        <authorList>
            <consortium name="US DOE Joint Genome Institute"/>
            <person name="Copeland A."/>
            <person name="Lucas S."/>
            <person name="Lapidus A."/>
            <person name="Barry K."/>
            <person name="Detter J.C."/>
            <person name="Glavina del Rio T."/>
            <person name="Hammon N."/>
            <person name="Israni S."/>
            <person name="Pitluck S."/>
            <person name="Bruce D."/>
            <person name="Chain P."/>
            <person name="Malfatti S."/>
            <person name="Shin M."/>
            <person name="Vergez L."/>
            <person name="Schmutz J."/>
            <person name="Larimer F."/>
            <person name="Land M."/>
            <person name="Hauser L."/>
            <person name="Kyrpides N."/>
            <person name="Kim E."/>
            <person name="Parke J."/>
            <person name="Coenye T."/>
            <person name="Konstantinidis K."/>
            <person name="Ramette A."/>
            <person name="Tiedje J."/>
            <person name="Richardson P."/>
        </authorList>
    </citation>
    <scope>NUCLEOTIDE SEQUENCE</scope>
    <source>
        <strain evidence="1">AMMD</strain>
    </source>
</reference>
<dbReference type="AlphaFoldDB" id="Q0B237"/>
<dbReference type="PANTHER" id="PTHR28037:SF1">
    <property type="entry name" value="ALCOHOL O-ACETYLTRANSFERASE 1-RELATED"/>
    <property type="match status" value="1"/>
</dbReference>
<dbReference type="EMBL" id="CP000442">
    <property type="protein sequence ID" value="ABI91786.1"/>
    <property type="molecule type" value="Genomic_DNA"/>
</dbReference>
<dbReference type="SUPFAM" id="SSF52777">
    <property type="entry name" value="CoA-dependent acyltransferases"/>
    <property type="match status" value="2"/>
</dbReference>
<dbReference type="Proteomes" id="UP000000662">
    <property type="component" value="Chromosome 3"/>
</dbReference>
<organism evidence="1 2">
    <name type="scientific">Burkholderia ambifaria (strain ATCC BAA-244 / DSM 16087 / CCUG 44356 / LMG 19182 / AMMD)</name>
    <name type="common">Burkholderia cepacia (strain AMMD)</name>
    <dbReference type="NCBI Taxonomy" id="339670"/>
    <lineage>
        <taxon>Bacteria</taxon>
        <taxon>Pseudomonadati</taxon>
        <taxon>Pseudomonadota</taxon>
        <taxon>Betaproteobacteria</taxon>
        <taxon>Burkholderiales</taxon>
        <taxon>Burkholderiaceae</taxon>
        <taxon>Burkholderia</taxon>
        <taxon>Burkholderia cepacia complex</taxon>
    </lineage>
</organism>
<name>Q0B237_BURCM</name>
<keyword evidence="2" id="KW-1185">Reference proteome</keyword>